<evidence type="ECO:0000313" key="1">
    <source>
        <dbReference type="EMBL" id="GBP71918.1"/>
    </source>
</evidence>
<proteinExistence type="predicted"/>
<dbReference type="AlphaFoldDB" id="A0A4C1Y7N3"/>
<comment type="caution">
    <text evidence="1">The sequence shown here is derived from an EMBL/GenBank/DDBJ whole genome shotgun (WGS) entry which is preliminary data.</text>
</comment>
<protein>
    <submittedName>
        <fullName evidence="1">Uncharacterized protein</fullName>
    </submittedName>
</protein>
<reference evidence="1 2" key="1">
    <citation type="journal article" date="2019" name="Commun. Biol.">
        <title>The bagworm genome reveals a unique fibroin gene that provides high tensile strength.</title>
        <authorList>
            <person name="Kono N."/>
            <person name="Nakamura H."/>
            <person name="Ohtoshi R."/>
            <person name="Tomita M."/>
            <person name="Numata K."/>
            <person name="Arakawa K."/>
        </authorList>
    </citation>
    <scope>NUCLEOTIDE SEQUENCE [LARGE SCALE GENOMIC DNA]</scope>
</reference>
<gene>
    <name evidence="1" type="ORF">EVAR_38251_1</name>
</gene>
<keyword evidence="2" id="KW-1185">Reference proteome</keyword>
<accession>A0A4C1Y7N3</accession>
<sequence length="118" mass="13260">MDVQNVIDPLPAQGIESKSILIANLSVRGVSSNDRCRKSDVKERRDLKEDVVTRVEDKLRRSGHLEKTNESRLTEQISRVNAWGGKVGKYALENPVQAELVANYKRAKIEVSETDELA</sequence>
<organism evidence="1 2">
    <name type="scientific">Eumeta variegata</name>
    <name type="common">Bagworm moth</name>
    <name type="synonym">Eumeta japonica</name>
    <dbReference type="NCBI Taxonomy" id="151549"/>
    <lineage>
        <taxon>Eukaryota</taxon>
        <taxon>Metazoa</taxon>
        <taxon>Ecdysozoa</taxon>
        <taxon>Arthropoda</taxon>
        <taxon>Hexapoda</taxon>
        <taxon>Insecta</taxon>
        <taxon>Pterygota</taxon>
        <taxon>Neoptera</taxon>
        <taxon>Endopterygota</taxon>
        <taxon>Lepidoptera</taxon>
        <taxon>Glossata</taxon>
        <taxon>Ditrysia</taxon>
        <taxon>Tineoidea</taxon>
        <taxon>Psychidae</taxon>
        <taxon>Oiketicinae</taxon>
        <taxon>Eumeta</taxon>
    </lineage>
</organism>
<dbReference type="Proteomes" id="UP000299102">
    <property type="component" value="Unassembled WGS sequence"/>
</dbReference>
<name>A0A4C1Y7N3_EUMVA</name>
<evidence type="ECO:0000313" key="2">
    <source>
        <dbReference type="Proteomes" id="UP000299102"/>
    </source>
</evidence>
<dbReference type="EMBL" id="BGZK01001126">
    <property type="protein sequence ID" value="GBP71918.1"/>
    <property type="molecule type" value="Genomic_DNA"/>
</dbReference>